<organism evidence="3 4">
    <name type="scientific">Microlunatus kandeliicorticis</name>
    <dbReference type="NCBI Taxonomy" id="1759536"/>
    <lineage>
        <taxon>Bacteria</taxon>
        <taxon>Bacillati</taxon>
        <taxon>Actinomycetota</taxon>
        <taxon>Actinomycetes</taxon>
        <taxon>Propionibacteriales</taxon>
        <taxon>Propionibacteriaceae</taxon>
        <taxon>Microlunatus</taxon>
    </lineage>
</organism>
<dbReference type="InterPro" id="IPR013830">
    <property type="entry name" value="SGNH_hydro"/>
</dbReference>
<dbReference type="InterPro" id="IPR051532">
    <property type="entry name" value="Ester_Hydrolysis_Enzymes"/>
</dbReference>
<protein>
    <submittedName>
        <fullName evidence="3">Lysophospholipase L1-like esterase</fullName>
    </submittedName>
</protein>
<dbReference type="Proteomes" id="UP000523079">
    <property type="component" value="Unassembled WGS sequence"/>
</dbReference>
<dbReference type="AlphaFoldDB" id="A0A7W3P765"/>
<reference evidence="3 4" key="1">
    <citation type="submission" date="2020-07" db="EMBL/GenBank/DDBJ databases">
        <title>Sequencing the genomes of 1000 actinobacteria strains.</title>
        <authorList>
            <person name="Klenk H.-P."/>
        </authorList>
    </citation>
    <scope>NUCLEOTIDE SEQUENCE [LARGE SCALE GENOMIC DNA]</scope>
    <source>
        <strain evidence="3 4">DSM 100723</strain>
    </source>
</reference>
<gene>
    <name evidence="3" type="ORF">FHX74_003340</name>
</gene>
<dbReference type="PANTHER" id="PTHR30383">
    <property type="entry name" value="THIOESTERASE 1/PROTEASE 1/LYSOPHOSPHOLIPASE L1"/>
    <property type="match status" value="1"/>
</dbReference>
<evidence type="ECO:0000259" key="2">
    <source>
        <dbReference type="Pfam" id="PF13472"/>
    </source>
</evidence>
<dbReference type="GO" id="GO:0004622">
    <property type="term" value="F:phosphatidylcholine lysophospholipase activity"/>
    <property type="evidence" value="ECO:0007669"/>
    <property type="project" value="TreeGrafter"/>
</dbReference>
<dbReference type="CDD" id="cd00229">
    <property type="entry name" value="SGNH_hydrolase"/>
    <property type="match status" value="1"/>
</dbReference>
<evidence type="ECO:0000256" key="1">
    <source>
        <dbReference type="SAM" id="MobiDB-lite"/>
    </source>
</evidence>
<feature type="domain" description="SGNH hydrolase-type esterase" evidence="2">
    <location>
        <begin position="102"/>
        <end position="306"/>
    </location>
</feature>
<dbReference type="SUPFAM" id="SSF52266">
    <property type="entry name" value="SGNH hydrolase"/>
    <property type="match status" value="1"/>
</dbReference>
<feature type="region of interest" description="Disordered" evidence="1">
    <location>
        <begin position="47"/>
        <end position="97"/>
    </location>
</feature>
<dbReference type="EMBL" id="JACGWT010000005">
    <property type="protein sequence ID" value="MBA8795704.1"/>
    <property type="molecule type" value="Genomic_DNA"/>
</dbReference>
<dbReference type="PANTHER" id="PTHR30383:SF5">
    <property type="entry name" value="SGNH HYDROLASE-TYPE ESTERASE DOMAIN-CONTAINING PROTEIN"/>
    <property type="match status" value="1"/>
</dbReference>
<dbReference type="InterPro" id="IPR036514">
    <property type="entry name" value="SGNH_hydro_sf"/>
</dbReference>
<feature type="compositionally biased region" description="Polar residues" evidence="1">
    <location>
        <begin position="62"/>
        <end position="72"/>
    </location>
</feature>
<evidence type="ECO:0000313" key="4">
    <source>
        <dbReference type="Proteomes" id="UP000523079"/>
    </source>
</evidence>
<proteinExistence type="predicted"/>
<keyword evidence="4" id="KW-1185">Reference proteome</keyword>
<name>A0A7W3P765_9ACTN</name>
<evidence type="ECO:0000313" key="3">
    <source>
        <dbReference type="EMBL" id="MBA8795704.1"/>
    </source>
</evidence>
<sequence>MPTPRRSTPRRTARRRALVVIPSLVLVLLVGVVGVAIARRLHQSVDWSGAGSRPTVVETPTERASPSPTATDRSPRRTVAPSSDPTPSASPSPADYHQVLGLGDSVTAGTNCGCTDFVTQLAGMLADQQDTDVSAVNRGVNGATAADLLSDLKNDDDLRSTVAQSDVIVVTIGANDLSPSLDTYQQNGSCSSSCYQSGIDQMGSDLDDLLGVIRQLRHGKATALLVTNYWNVFEDGSVGAKDDGGQDYLDWSDAITRAANTAICDAAASNSATCVDLYGPFKGDGSQDPTDLLADDGDHPNAAGTKLIAQVLDAQLERPTPHATTQ</sequence>
<accession>A0A7W3P765</accession>
<comment type="caution">
    <text evidence="3">The sequence shown here is derived from an EMBL/GenBank/DDBJ whole genome shotgun (WGS) entry which is preliminary data.</text>
</comment>
<feature type="compositionally biased region" description="Low complexity" evidence="1">
    <location>
        <begin position="80"/>
        <end position="95"/>
    </location>
</feature>
<dbReference type="Gene3D" id="3.40.50.1110">
    <property type="entry name" value="SGNH hydrolase"/>
    <property type="match status" value="1"/>
</dbReference>
<dbReference type="Pfam" id="PF13472">
    <property type="entry name" value="Lipase_GDSL_2"/>
    <property type="match status" value="1"/>
</dbReference>